<dbReference type="Proteomes" id="UP000485058">
    <property type="component" value="Unassembled WGS sequence"/>
</dbReference>
<gene>
    <name evidence="1" type="ORF">HaLaN_10404</name>
</gene>
<protein>
    <submittedName>
        <fullName evidence="1">Uncharacterized protein</fullName>
    </submittedName>
</protein>
<evidence type="ECO:0000313" key="2">
    <source>
        <dbReference type="Proteomes" id="UP000485058"/>
    </source>
</evidence>
<organism evidence="1 2">
    <name type="scientific">Haematococcus lacustris</name>
    <name type="common">Green alga</name>
    <name type="synonym">Haematococcus pluvialis</name>
    <dbReference type="NCBI Taxonomy" id="44745"/>
    <lineage>
        <taxon>Eukaryota</taxon>
        <taxon>Viridiplantae</taxon>
        <taxon>Chlorophyta</taxon>
        <taxon>core chlorophytes</taxon>
        <taxon>Chlorophyceae</taxon>
        <taxon>CS clade</taxon>
        <taxon>Chlamydomonadales</taxon>
        <taxon>Haematococcaceae</taxon>
        <taxon>Haematococcus</taxon>
    </lineage>
</organism>
<proteinExistence type="predicted"/>
<evidence type="ECO:0000313" key="1">
    <source>
        <dbReference type="EMBL" id="GFH14364.1"/>
    </source>
</evidence>
<reference evidence="1 2" key="1">
    <citation type="submission" date="2020-02" db="EMBL/GenBank/DDBJ databases">
        <title>Draft genome sequence of Haematococcus lacustris strain NIES-144.</title>
        <authorList>
            <person name="Morimoto D."/>
            <person name="Nakagawa S."/>
            <person name="Yoshida T."/>
            <person name="Sawayama S."/>
        </authorList>
    </citation>
    <scope>NUCLEOTIDE SEQUENCE [LARGE SCALE GENOMIC DNA]</scope>
    <source>
        <strain evidence="1 2">NIES-144</strain>
    </source>
</reference>
<keyword evidence="2" id="KW-1185">Reference proteome</keyword>
<sequence length="85" mass="9124">MMAARLAVSDITQKQKEHNGCSACSAACLAACIPGYHTPNVLNDAICLALYISGAFFVVETCIYQTPLAHRVVRVEAEGVNNVLR</sequence>
<dbReference type="EMBL" id="BLLF01000717">
    <property type="protein sequence ID" value="GFH14364.1"/>
    <property type="molecule type" value="Genomic_DNA"/>
</dbReference>
<name>A0A699Z631_HAELA</name>
<feature type="non-terminal residue" evidence="1">
    <location>
        <position position="1"/>
    </location>
</feature>
<comment type="caution">
    <text evidence="1">The sequence shown here is derived from an EMBL/GenBank/DDBJ whole genome shotgun (WGS) entry which is preliminary data.</text>
</comment>
<dbReference type="AlphaFoldDB" id="A0A699Z631"/>
<accession>A0A699Z631</accession>